<organism evidence="1">
    <name type="scientific">human gut metagenome</name>
    <dbReference type="NCBI Taxonomy" id="408170"/>
    <lineage>
        <taxon>unclassified sequences</taxon>
        <taxon>metagenomes</taxon>
        <taxon>organismal metagenomes</taxon>
    </lineage>
</organism>
<sequence>MFGNRNYDAGKVVVIKNATDFERFRVGEEIIEKLKKQLGLNDKFVIGHIGRFTFAKNHEFLLDVFKK</sequence>
<dbReference type="SUPFAM" id="SSF53756">
    <property type="entry name" value="UDP-Glycosyltransferase/glycogen phosphorylase"/>
    <property type="match status" value="1"/>
</dbReference>
<dbReference type="Gene3D" id="3.40.50.2000">
    <property type="entry name" value="Glycogen Phosphorylase B"/>
    <property type="match status" value="1"/>
</dbReference>
<protein>
    <submittedName>
        <fullName evidence="1">Glycosyltransferase</fullName>
    </submittedName>
</protein>
<proteinExistence type="predicted"/>
<dbReference type="EMBL" id="AJWZ01009872">
    <property type="protein sequence ID" value="EKC50072.1"/>
    <property type="molecule type" value="Genomic_DNA"/>
</dbReference>
<keyword evidence="1" id="KW-0808">Transferase</keyword>
<name>K1RNB1_9ZZZZ</name>
<accession>K1RNB1</accession>
<dbReference type="GO" id="GO:0016740">
    <property type="term" value="F:transferase activity"/>
    <property type="evidence" value="ECO:0007669"/>
    <property type="project" value="UniProtKB-KW"/>
</dbReference>
<comment type="caution">
    <text evidence="1">The sequence shown here is derived from an EMBL/GenBank/DDBJ whole genome shotgun (WGS) entry which is preliminary data.</text>
</comment>
<evidence type="ECO:0000313" key="1">
    <source>
        <dbReference type="EMBL" id="EKC50072.1"/>
    </source>
</evidence>
<dbReference type="AlphaFoldDB" id="K1RNB1"/>
<gene>
    <name evidence="1" type="ORF">OBE_14317</name>
</gene>
<reference evidence="1" key="1">
    <citation type="journal article" date="2013" name="Environ. Microbiol.">
        <title>Microbiota from the distal guts of lean and obese adolescents exhibit partial functional redundancy besides clear differences in community structure.</title>
        <authorList>
            <person name="Ferrer M."/>
            <person name="Ruiz A."/>
            <person name="Lanza F."/>
            <person name="Haange S.B."/>
            <person name="Oberbach A."/>
            <person name="Till H."/>
            <person name="Bargiela R."/>
            <person name="Campoy C."/>
            <person name="Segura M.T."/>
            <person name="Richter M."/>
            <person name="von Bergen M."/>
            <person name="Seifert J."/>
            <person name="Suarez A."/>
        </authorList>
    </citation>
    <scope>NUCLEOTIDE SEQUENCE</scope>
</reference>